<evidence type="ECO:0000256" key="1">
    <source>
        <dbReference type="SAM" id="MobiDB-lite"/>
    </source>
</evidence>
<keyword evidence="5" id="KW-1185">Reference proteome</keyword>
<protein>
    <recommendedName>
        <fullName evidence="6">Gram-positive cocci surface proteins LPxTG domain-containing protein</fullName>
    </recommendedName>
</protein>
<feature type="chain" id="PRO_5011735500" description="Gram-positive cocci surface proteins LPxTG domain-containing protein" evidence="3">
    <location>
        <begin position="41"/>
        <end position="222"/>
    </location>
</feature>
<organism evidence="4 5">
    <name type="scientific">Blastococcus aurantiacus</name>
    <dbReference type="NCBI Taxonomy" id="1550231"/>
    <lineage>
        <taxon>Bacteria</taxon>
        <taxon>Bacillati</taxon>
        <taxon>Actinomycetota</taxon>
        <taxon>Actinomycetes</taxon>
        <taxon>Geodermatophilales</taxon>
        <taxon>Geodermatophilaceae</taxon>
        <taxon>Blastococcus</taxon>
    </lineage>
</organism>
<keyword evidence="2" id="KW-0812">Transmembrane</keyword>
<keyword evidence="2" id="KW-1133">Transmembrane helix</keyword>
<keyword evidence="3" id="KW-0732">Signal</keyword>
<dbReference type="STRING" id="1550231.SAMN05660662_3254"/>
<feature type="compositionally biased region" description="Pro residues" evidence="1">
    <location>
        <begin position="169"/>
        <end position="179"/>
    </location>
</feature>
<accession>A0A1G7NN00</accession>
<keyword evidence="2" id="KW-0472">Membrane</keyword>
<dbReference type="Proteomes" id="UP000199406">
    <property type="component" value="Unassembled WGS sequence"/>
</dbReference>
<evidence type="ECO:0000256" key="2">
    <source>
        <dbReference type="SAM" id="Phobius"/>
    </source>
</evidence>
<dbReference type="Gene3D" id="2.40.50.120">
    <property type="match status" value="1"/>
</dbReference>
<dbReference type="AlphaFoldDB" id="A0A1G7NN00"/>
<evidence type="ECO:0000256" key="3">
    <source>
        <dbReference type="SAM" id="SignalP"/>
    </source>
</evidence>
<feature type="compositionally biased region" description="Low complexity" evidence="1">
    <location>
        <begin position="180"/>
        <end position="195"/>
    </location>
</feature>
<feature type="signal peptide" evidence="3">
    <location>
        <begin position="1"/>
        <end position="40"/>
    </location>
</feature>
<proteinExistence type="predicted"/>
<evidence type="ECO:0000313" key="5">
    <source>
        <dbReference type="Proteomes" id="UP000199406"/>
    </source>
</evidence>
<sequence>MLALGLRREHHPRMRRAGILLLLSALLGALVVLGASPAQACSCVGGTTAEFTERADVVFTGRLISRTEPGGLVRSSADPARHVFAVDAVAKGSASERQEVLSPVSGASCGLELAGDGPVVVFATHTADPHISATWPPLEDDQYFAYLCGGSAPLIPQLEAELGDLRPPDPVAAPMPAAPVEPRAAATTAPDRDGPAATLLVPGAGAVLLAGGALLLRRRRAR</sequence>
<feature type="transmembrane region" description="Helical" evidence="2">
    <location>
        <begin position="196"/>
        <end position="216"/>
    </location>
</feature>
<dbReference type="InterPro" id="IPR008993">
    <property type="entry name" value="TIMP-like_OB-fold"/>
</dbReference>
<feature type="region of interest" description="Disordered" evidence="1">
    <location>
        <begin position="169"/>
        <end position="195"/>
    </location>
</feature>
<dbReference type="EMBL" id="FNBT01000006">
    <property type="protein sequence ID" value="SDF75444.1"/>
    <property type="molecule type" value="Genomic_DNA"/>
</dbReference>
<name>A0A1G7NN00_9ACTN</name>
<evidence type="ECO:0000313" key="4">
    <source>
        <dbReference type="EMBL" id="SDF75444.1"/>
    </source>
</evidence>
<reference evidence="5" key="1">
    <citation type="submission" date="2016-10" db="EMBL/GenBank/DDBJ databases">
        <authorList>
            <person name="Varghese N."/>
            <person name="Submissions S."/>
        </authorList>
    </citation>
    <scope>NUCLEOTIDE SEQUENCE [LARGE SCALE GENOMIC DNA]</scope>
    <source>
        <strain evidence="5">DSM 44268</strain>
    </source>
</reference>
<gene>
    <name evidence="4" type="ORF">SAMN05660662_3254</name>
</gene>
<evidence type="ECO:0008006" key="6">
    <source>
        <dbReference type="Google" id="ProtNLM"/>
    </source>
</evidence>